<keyword evidence="3" id="KW-1185">Reference proteome</keyword>
<comment type="caution">
    <text evidence="2">The sequence shown here is derived from an EMBL/GenBank/DDBJ whole genome shotgun (WGS) entry which is preliminary data.</text>
</comment>
<dbReference type="OrthoDB" id="3436553at2759"/>
<gene>
    <name evidence="2" type="ORF">NA57DRAFT_71136</name>
</gene>
<dbReference type="AlphaFoldDB" id="A0A9P4MEY8"/>
<evidence type="ECO:0000256" key="1">
    <source>
        <dbReference type="SAM" id="Phobius"/>
    </source>
</evidence>
<keyword evidence="1" id="KW-0812">Transmembrane</keyword>
<keyword evidence="1" id="KW-0472">Membrane</keyword>
<feature type="transmembrane region" description="Helical" evidence="1">
    <location>
        <begin position="21"/>
        <end position="42"/>
    </location>
</feature>
<evidence type="ECO:0000313" key="2">
    <source>
        <dbReference type="EMBL" id="KAF2104937.1"/>
    </source>
</evidence>
<dbReference type="EMBL" id="ML978121">
    <property type="protein sequence ID" value="KAF2104937.1"/>
    <property type="molecule type" value="Genomic_DNA"/>
</dbReference>
<evidence type="ECO:0000313" key="3">
    <source>
        <dbReference type="Proteomes" id="UP000799772"/>
    </source>
</evidence>
<proteinExistence type="predicted"/>
<protein>
    <submittedName>
        <fullName evidence="2">Uncharacterized protein</fullName>
    </submittedName>
</protein>
<accession>A0A9P4MEY8</accession>
<reference evidence="2" key="1">
    <citation type="journal article" date="2020" name="Stud. Mycol.">
        <title>101 Dothideomycetes genomes: a test case for predicting lifestyles and emergence of pathogens.</title>
        <authorList>
            <person name="Haridas S."/>
            <person name="Albert R."/>
            <person name="Binder M."/>
            <person name="Bloem J."/>
            <person name="Labutti K."/>
            <person name="Salamov A."/>
            <person name="Andreopoulos B."/>
            <person name="Baker S."/>
            <person name="Barry K."/>
            <person name="Bills G."/>
            <person name="Bluhm B."/>
            <person name="Cannon C."/>
            <person name="Castanera R."/>
            <person name="Culley D."/>
            <person name="Daum C."/>
            <person name="Ezra D."/>
            <person name="Gonzalez J."/>
            <person name="Henrissat B."/>
            <person name="Kuo A."/>
            <person name="Liang C."/>
            <person name="Lipzen A."/>
            <person name="Lutzoni F."/>
            <person name="Magnuson J."/>
            <person name="Mondo S."/>
            <person name="Nolan M."/>
            <person name="Ohm R."/>
            <person name="Pangilinan J."/>
            <person name="Park H.-J."/>
            <person name="Ramirez L."/>
            <person name="Alfaro M."/>
            <person name="Sun H."/>
            <person name="Tritt A."/>
            <person name="Yoshinaga Y."/>
            <person name="Zwiers L.-H."/>
            <person name="Turgeon B."/>
            <person name="Goodwin S."/>
            <person name="Spatafora J."/>
            <person name="Crous P."/>
            <person name="Grigoriev I."/>
        </authorList>
    </citation>
    <scope>NUCLEOTIDE SEQUENCE</scope>
    <source>
        <strain evidence="2">CBS 133067</strain>
    </source>
</reference>
<keyword evidence="1" id="KW-1133">Transmembrane helix</keyword>
<sequence length="86" mass="9589">MSSNDQPTQGYVPPPSTGHEIGVMFGFIGAMILSMVLYGVVWQRVTKRNAEKERRRVAAFNEKGWLKAVPGMEGDEAVEKHENVLN</sequence>
<dbReference type="Proteomes" id="UP000799772">
    <property type="component" value="Unassembled WGS sequence"/>
</dbReference>
<name>A0A9P4MEY8_9PEZI</name>
<organism evidence="2 3">
    <name type="scientific">Rhizodiscina lignyota</name>
    <dbReference type="NCBI Taxonomy" id="1504668"/>
    <lineage>
        <taxon>Eukaryota</taxon>
        <taxon>Fungi</taxon>
        <taxon>Dikarya</taxon>
        <taxon>Ascomycota</taxon>
        <taxon>Pezizomycotina</taxon>
        <taxon>Dothideomycetes</taxon>
        <taxon>Pleosporomycetidae</taxon>
        <taxon>Aulographales</taxon>
        <taxon>Rhizodiscinaceae</taxon>
        <taxon>Rhizodiscina</taxon>
    </lineage>
</organism>